<keyword evidence="1" id="KW-0732">Signal</keyword>
<feature type="chain" id="PRO_5019828561" description="Porin" evidence="1">
    <location>
        <begin position="33"/>
        <end position="401"/>
    </location>
</feature>
<organism evidence="2 3">
    <name type="scientific">Azonexus fungiphilus</name>
    <dbReference type="NCBI Taxonomy" id="146940"/>
    <lineage>
        <taxon>Bacteria</taxon>
        <taxon>Pseudomonadati</taxon>
        <taxon>Pseudomonadota</taxon>
        <taxon>Betaproteobacteria</taxon>
        <taxon>Rhodocyclales</taxon>
        <taxon>Azonexaceae</taxon>
        <taxon>Azonexus</taxon>
    </lineage>
</organism>
<dbReference type="InterPro" id="IPR023614">
    <property type="entry name" value="Porin_dom_sf"/>
</dbReference>
<dbReference type="SUPFAM" id="SSF56935">
    <property type="entry name" value="Porins"/>
    <property type="match status" value="1"/>
</dbReference>
<evidence type="ECO:0008006" key="4">
    <source>
        <dbReference type="Google" id="ProtNLM"/>
    </source>
</evidence>
<dbReference type="Gene3D" id="2.40.160.10">
    <property type="entry name" value="Porin"/>
    <property type="match status" value="1"/>
</dbReference>
<reference evidence="2 3" key="1">
    <citation type="submission" date="2018-10" db="EMBL/GenBank/DDBJ databases">
        <title>Genomic Encyclopedia of Type Strains, Phase IV (KMG-IV): sequencing the most valuable type-strain genomes for metagenomic binning, comparative biology and taxonomic classification.</title>
        <authorList>
            <person name="Goeker M."/>
        </authorList>
    </citation>
    <scope>NUCLEOTIDE SEQUENCE [LARGE SCALE GENOMIC DNA]</scope>
    <source>
        <strain evidence="2 3">DSM 23841</strain>
    </source>
</reference>
<accession>A0A495WHE8</accession>
<comment type="caution">
    <text evidence="2">The sequence shown here is derived from an EMBL/GenBank/DDBJ whole genome shotgun (WGS) entry which is preliminary data.</text>
</comment>
<dbReference type="EMBL" id="RBXP01000011">
    <property type="protein sequence ID" value="RKT60789.1"/>
    <property type="molecule type" value="Genomic_DNA"/>
</dbReference>
<feature type="signal peptide" evidence="1">
    <location>
        <begin position="1"/>
        <end position="32"/>
    </location>
</feature>
<keyword evidence="3" id="KW-1185">Reference proteome</keyword>
<proteinExistence type="predicted"/>
<evidence type="ECO:0000313" key="2">
    <source>
        <dbReference type="EMBL" id="RKT60789.1"/>
    </source>
</evidence>
<gene>
    <name evidence="2" type="ORF">DFR40_0935</name>
</gene>
<dbReference type="Proteomes" id="UP000270626">
    <property type="component" value="Unassembled WGS sequence"/>
</dbReference>
<dbReference type="RefSeq" id="WP_121457288.1">
    <property type="nucleotide sequence ID" value="NZ_RBXP01000011.1"/>
</dbReference>
<dbReference type="OrthoDB" id="197869at2"/>
<protein>
    <recommendedName>
        <fullName evidence="4">Porin</fullName>
    </recommendedName>
</protein>
<dbReference type="AlphaFoldDB" id="A0A495WHE8"/>
<evidence type="ECO:0000256" key="1">
    <source>
        <dbReference type="SAM" id="SignalP"/>
    </source>
</evidence>
<sequence length="401" mass="44606">MPTQERANRFATAPTALLFAALLFFAAGLAAAAETFSIHGFGTLGAVRTDGDDVEFVRDLSQARGASDRWSAATDSAFGLQAGWQPAAQWQVVVQALSRYRYDRSFRPEIAWAFVKYEPTPNLSLRAGRLGTEFFMLADSRWVGYSFLTVRPPGDYFWYLPFYSIHGADAALTLPAGEGVVRGKLFYGRSRGSIPLADEQWDIRGSPMVGGYLEYQSGPWQVRGSYANLRFEHDLPLAPVLLKEAGIVLAQADADFLKTRGTRTHYYSFGLVYDKGPLQAHLMLNHIEQGSNALESSDGGYALVGYRVGEWTPYLGYSRVYSKAGKRPPSQVAGYVVADSHSDQKTVFAGVRWDFARNLALKAQWDGIRGDADSLFPYRQDRRATWDGRLNVFSMSLDFVF</sequence>
<evidence type="ECO:0000313" key="3">
    <source>
        <dbReference type="Proteomes" id="UP000270626"/>
    </source>
</evidence>
<name>A0A495WHE8_9RHOO</name>